<organism evidence="2 3">
    <name type="scientific">Mycena metata</name>
    <dbReference type="NCBI Taxonomy" id="1033252"/>
    <lineage>
        <taxon>Eukaryota</taxon>
        <taxon>Fungi</taxon>
        <taxon>Dikarya</taxon>
        <taxon>Basidiomycota</taxon>
        <taxon>Agaricomycotina</taxon>
        <taxon>Agaricomycetes</taxon>
        <taxon>Agaricomycetidae</taxon>
        <taxon>Agaricales</taxon>
        <taxon>Marasmiineae</taxon>
        <taxon>Mycenaceae</taxon>
        <taxon>Mycena</taxon>
    </lineage>
</organism>
<evidence type="ECO:0000313" key="2">
    <source>
        <dbReference type="EMBL" id="KAJ7755455.1"/>
    </source>
</evidence>
<keyword evidence="3" id="KW-1185">Reference proteome</keyword>
<accession>A0AAD7NC01</accession>
<feature type="region of interest" description="Disordered" evidence="1">
    <location>
        <begin position="1"/>
        <end position="80"/>
    </location>
</feature>
<reference evidence="2" key="1">
    <citation type="submission" date="2023-03" db="EMBL/GenBank/DDBJ databases">
        <title>Massive genome expansion in bonnet fungi (Mycena s.s.) driven by repeated elements and novel gene families across ecological guilds.</title>
        <authorList>
            <consortium name="Lawrence Berkeley National Laboratory"/>
            <person name="Harder C.B."/>
            <person name="Miyauchi S."/>
            <person name="Viragh M."/>
            <person name="Kuo A."/>
            <person name="Thoen E."/>
            <person name="Andreopoulos B."/>
            <person name="Lu D."/>
            <person name="Skrede I."/>
            <person name="Drula E."/>
            <person name="Henrissat B."/>
            <person name="Morin E."/>
            <person name="Kohler A."/>
            <person name="Barry K."/>
            <person name="LaButti K."/>
            <person name="Morin E."/>
            <person name="Salamov A."/>
            <person name="Lipzen A."/>
            <person name="Mereny Z."/>
            <person name="Hegedus B."/>
            <person name="Baldrian P."/>
            <person name="Stursova M."/>
            <person name="Weitz H."/>
            <person name="Taylor A."/>
            <person name="Grigoriev I.V."/>
            <person name="Nagy L.G."/>
            <person name="Martin F."/>
            <person name="Kauserud H."/>
        </authorList>
    </citation>
    <scope>NUCLEOTIDE SEQUENCE</scope>
    <source>
        <strain evidence="2">CBHHK182m</strain>
    </source>
</reference>
<evidence type="ECO:0000256" key="1">
    <source>
        <dbReference type="SAM" id="MobiDB-lite"/>
    </source>
</evidence>
<dbReference type="AlphaFoldDB" id="A0AAD7NC01"/>
<name>A0AAD7NC01_9AGAR</name>
<evidence type="ECO:0000313" key="3">
    <source>
        <dbReference type="Proteomes" id="UP001215598"/>
    </source>
</evidence>
<dbReference type="EMBL" id="JARKIB010000049">
    <property type="protein sequence ID" value="KAJ7755455.1"/>
    <property type="molecule type" value="Genomic_DNA"/>
</dbReference>
<dbReference type="Proteomes" id="UP001215598">
    <property type="component" value="Unassembled WGS sequence"/>
</dbReference>
<comment type="caution">
    <text evidence="2">The sequence shown here is derived from an EMBL/GenBank/DDBJ whole genome shotgun (WGS) entry which is preliminary data.</text>
</comment>
<gene>
    <name evidence="2" type="ORF">B0H16DRAFT_1540476</name>
</gene>
<feature type="compositionally biased region" description="Low complexity" evidence="1">
    <location>
        <begin position="21"/>
        <end position="33"/>
    </location>
</feature>
<sequence>MSSGSANRRRRLHGTQKLVFRPRAAMPHPHAPAVRLRASQAAPRGAHEPKLGAEEAVVPPASEPEPEPRRPRRRPERKPRVELRVVRLVGVRGGMRAEGTTMRAALRVRVGVPAAIVERRADVAHLPDEAAAGPAGLVPRGVGFPALAPAEEG</sequence>
<proteinExistence type="predicted"/>
<protein>
    <submittedName>
        <fullName evidence="2">Uncharacterized protein</fullName>
    </submittedName>
</protein>